<proteinExistence type="predicted"/>
<sequence>MTENVETAETVESVEMNVTDNVSLTETLSPEQEINALRSVHKYLSEFDRVPGSMSATWSQMLDTVAVVANSLIAKATKSLENTELEVSSDKSTN</sequence>
<reference evidence="1" key="1">
    <citation type="submission" date="2020-04" db="EMBL/GenBank/DDBJ databases">
        <authorList>
            <person name="Chiriac C."/>
            <person name="Salcher M."/>
            <person name="Ghai R."/>
            <person name="Kavagutti S V."/>
        </authorList>
    </citation>
    <scope>NUCLEOTIDE SEQUENCE</scope>
</reference>
<dbReference type="EMBL" id="LR796388">
    <property type="protein sequence ID" value="CAB4141228.1"/>
    <property type="molecule type" value="Genomic_DNA"/>
</dbReference>
<gene>
    <name evidence="1" type="ORF">UFOVP410_67</name>
</gene>
<accession>A0A6J5M3P2</accession>
<organism evidence="1">
    <name type="scientific">uncultured Caudovirales phage</name>
    <dbReference type="NCBI Taxonomy" id="2100421"/>
    <lineage>
        <taxon>Viruses</taxon>
        <taxon>Duplodnaviria</taxon>
        <taxon>Heunggongvirae</taxon>
        <taxon>Uroviricota</taxon>
        <taxon>Caudoviricetes</taxon>
        <taxon>Peduoviridae</taxon>
        <taxon>Maltschvirus</taxon>
        <taxon>Maltschvirus maltsch</taxon>
    </lineage>
</organism>
<evidence type="ECO:0000313" key="1">
    <source>
        <dbReference type="EMBL" id="CAB4141228.1"/>
    </source>
</evidence>
<protein>
    <submittedName>
        <fullName evidence="1">Uncharacterized protein</fullName>
    </submittedName>
</protein>
<name>A0A6J5M3P2_9CAUD</name>